<dbReference type="CDD" id="cd00754">
    <property type="entry name" value="Ubl_MoaD"/>
    <property type="match status" value="1"/>
</dbReference>
<dbReference type="Gene3D" id="3.10.20.30">
    <property type="match status" value="1"/>
</dbReference>
<dbReference type="RefSeq" id="WP_184628608.1">
    <property type="nucleotide sequence ID" value="NZ_JACHCC010000013.1"/>
</dbReference>
<organism evidence="1 2">
    <name type="scientific">Pedobacter cryoconitis</name>
    <dbReference type="NCBI Taxonomy" id="188932"/>
    <lineage>
        <taxon>Bacteria</taxon>
        <taxon>Pseudomonadati</taxon>
        <taxon>Bacteroidota</taxon>
        <taxon>Sphingobacteriia</taxon>
        <taxon>Sphingobacteriales</taxon>
        <taxon>Sphingobacteriaceae</taxon>
        <taxon>Pedobacter</taxon>
    </lineage>
</organism>
<dbReference type="SUPFAM" id="SSF54285">
    <property type="entry name" value="MoaD/ThiS"/>
    <property type="match status" value="1"/>
</dbReference>
<protein>
    <submittedName>
        <fullName evidence="1">Molybdopterin converting factor small subunit</fullName>
    </submittedName>
</protein>
<sequence>MNIEVLLFGRLAELLGSERLHLEAVADTDAVCSQLEGLCPALKQLNYQIAVNHMIIHDNQWLTDGMTVALMPPFSGG</sequence>
<proteinExistence type="predicted"/>
<gene>
    <name evidence="1" type="ORF">HDF25_004534</name>
</gene>
<dbReference type="InterPro" id="IPR016155">
    <property type="entry name" value="Mopterin_synth/thiamin_S_b"/>
</dbReference>
<accession>A0A7X0MLY1</accession>
<reference evidence="1 2" key="1">
    <citation type="submission" date="2020-08" db="EMBL/GenBank/DDBJ databases">
        <title>Genomic Encyclopedia of Type Strains, Phase IV (KMG-V): Genome sequencing to study the core and pangenomes of soil and plant-associated prokaryotes.</title>
        <authorList>
            <person name="Whitman W."/>
        </authorList>
    </citation>
    <scope>NUCLEOTIDE SEQUENCE [LARGE SCALE GENOMIC DNA]</scope>
    <source>
        <strain evidence="1 2">M2T3</strain>
    </source>
</reference>
<dbReference type="InterPro" id="IPR003749">
    <property type="entry name" value="ThiS/MoaD-like"/>
</dbReference>
<evidence type="ECO:0000313" key="2">
    <source>
        <dbReference type="Proteomes" id="UP000521017"/>
    </source>
</evidence>
<dbReference type="Proteomes" id="UP000521017">
    <property type="component" value="Unassembled WGS sequence"/>
</dbReference>
<dbReference type="InterPro" id="IPR012675">
    <property type="entry name" value="Beta-grasp_dom_sf"/>
</dbReference>
<evidence type="ECO:0000313" key="1">
    <source>
        <dbReference type="EMBL" id="MBB6502355.1"/>
    </source>
</evidence>
<dbReference type="EMBL" id="JACHCC010000013">
    <property type="protein sequence ID" value="MBB6502355.1"/>
    <property type="molecule type" value="Genomic_DNA"/>
</dbReference>
<dbReference type="Pfam" id="PF02597">
    <property type="entry name" value="ThiS"/>
    <property type="match status" value="1"/>
</dbReference>
<comment type="caution">
    <text evidence="1">The sequence shown here is derived from an EMBL/GenBank/DDBJ whole genome shotgun (WGS) entry which is preliminary data.</text>
</comment>
<dbReference type="AlphaFoldDB" id="A0A7X0MLY1"/>
<name>A0A7X0MLY1_9SPHI</name>